<feature type="chain" id="PRO_5045829098" evidence="1">
    <location>
        <begin position="22"/>
        <end position="121"/>
    </location>
</feature>
<keyword evidence="3" id="KW-1185">Reference proteome</keyword>
<evidence type="ECO:0000313" key="2">
    <source>
        <dbReference type="EMBL" id="KAJ7415910.1"/>
    </source>
</evidence>
<gene>
    <name evidence="2" type="ORF">WISP_75445</name>
</gene>
<sequence>MPFCHVSGIMIIPLYLALVRSNLEYCVQFWAHHFKNDMEVLEPVQRRTMELVKGLENKSCEVWLRELGVFSLEKRRLRGDLITLYIYLKGGCSNVGIGLFSQELAIGQEDTVFSCTRGSLS</sequence>
<reference evidence="2" key="1">
    <citation type="submission" date="2019-10" db="EMBL/GenBank/DDBJ databases">
        <authorList>
            <person name="Soares A.E.R."/>
            <person name="Aleixo A."/>
            <person name="Schneider P."/>
            <person name="Miyaki C.Y."/>
            <person name="Schneider M.P."/>
            <person name="Mello C."/>
            <person name="Vasconcelos A.T.R."/>
        </authorList>
    </citation>
    <scope>NUCLEOTIDE SEQUENCE</scope>
    <source>
        <tissue evidence="2">Muscle</tissue>
    </source>
</reference>
<keyword evidence="1" id="KW-0732">Signal</keyword>
<comment type="caution">
    <text evidence="2">The sequence shown here is derived from an EMBL/GenBank/DDBJ whole genome shotgun (WGS) entry which is preliminary data.</text>
</comment>
<organism evidence="2 3">
    <name type="scientific">Willisornis vidua</name>
    <name type="common">Xingu scale-backed antbird</name>
    <dbReference type="NCBI Taxonomy" id="1566151"/>
    <lineage>
        <taxon>Eukaryota</taxon>
        <taxon>Metazoa</taxon>
        <taxon>Chordata</taxon>
        <taxon>Craniata</taxon>
        <taxon>Vertebrata</taxon>
        <taxon>Euteleostomi</taxon>
        <taxon>Archelosauria</taxon>
        <taxon>Archosauria</taxon>
        <taxon>Dinosauria</taxon>
        <taxon>Saurischia</taxon>
        <taxon>Theropoda</taxon>
        <taxon>Coelurosauria</taxon>
        <taxon>Aves</taxon>
        <taxon>Neognathae</taxon>
        <taxon>Neoaves</taxon>
        <taxon>Telluraves</taxon>
        <taxon>Australaves</taxon>
        <taxon>Passeriformes</taxon>
        <taxon>Thamnophilidae</taxon>
        <taxon>Willisornis</taxon>
    </lineage>
</organism>
<proteinExistence type="predicted"/>
<feature type="signal peptide" evidence="1">
    <location>
        <begin position="1"/>
        <end position="21"/>
    </location>
</feature>
<dbReference type="EMBL" id="WHWB01033891">
    <property type="protein sequence ID" value="KAJ7415910.1"/>
    <property type="molecule type" value="Genomic_DNA"/>
</dbReference>
<evidence type="ECO:0000313" key="3">
    <source>
        <dbReference type="Proteomes" id="UP001145742"/>
    </source>
</evidence>
<accession>A0ABQ9D6Y8</accession>
<evidence type="ECO:0000256" key="1">
    <source>
        <dbReference type="SAM" id="SignalP"/>
    </source>
</evidence>
<dbReference type="Proteomes" id="UP001145742">
    <property type="component" value="Unassembled WGS sequence"/>
</dbReference>
<name>A0ABQ9D6Y8_9PASS</name>
<protein>
    <submittedName>
        <fullName evidence="2">Uncharacterized protein</fullName>
    </submittedName>
</protein>